<name>A0A0A9GJ85_ARUDO</name>
<dbReference type="AlphaFoldDB" id="A0A0A9GJ85"/>
<evidence type="ECO:0000313" key="2">
    <source>
        <dbReference type="EMBL" id="JAE23494.1"/>
    </source>
</evidence>
<proteinExistence type="predicted"/>
<organism evidence="2">
    <name type="scientific">Arundo donax</name>
    <name type="common">Giant reed</name>
    <name type="synonym">Donax arundinaceus</name>
    <dbReference type="NCBI Taxonomy" id="35708"/>
    <lineage>
        <taxon>Eukaryota</taxon>
        <taxon>Viridiplantae</taxon>
        <taxon>Streptophyta</taxon>
        <taxon>Embryophyta</taxon>
        <taxon>Tracheophyta</taxon>
        <taxon>Spermatophyta</taxon>
        <taxon>Magnoliopsida</taxon>
        <taxon>Liliopsida</taxon>
        <taxon>Poales</taxon>
        <taxon>Poaceae</taxon>
        <taxon>PACMAD clade</taxon>
        <taxon>Arundinoideae</taxon>
        <taxon>Arundineae</taxon>
        <taxon>Arundo</taxon>
    </lineage>
</organism>
<protein>
    <submittedName>
        <fullName evidence="2">Uncharacterized protein</fullName>
    </submittedName>
</protein>
<keyword evidence="1" id="KW-1133">Transmembrane helix</keyword>
<sequence>MESQQKCVCPKTWQAAPSFLLLCIALSLFSKKIGADNLWKVRVVKHPLLWT</sequence>
<accession>A0A0A9GJ85</accession>
<dbReference type="EMBL" id="GBRH01174402">
    <property type="protein sequence ID" value="JAE23494.1"/>
    <property type="molecule type" value="Transcribed_RNA"/>
</dbReference>
<feature type="transmembrane region" description="Helical" evidence="1">
    <location>
        <begin position="12"/>
        <end position="30"/>
    </location>
</feature>
<reference evidence="2" key="1">
    <citation type="submission" date="2014-09" db="EMBL/GenBank/DDBJ databases">
        <authorList>
            <person name="Magalhaes I.L.F."/>
            <person name="Oliveira U."/>
            <person name="Santos F.R."/>
            <person name="Vidigal T.H.D.A."/>
            <person name="Brescovit A.D."/>
            <person name="Santos A.J."/>
        </authorList>
    </citation>
    <scope>NUCLEOTIDE SEQUENCE</scope>
    <source>
        <tissue evidence="2">Shoot tissue taken approximately 20 cm above the soil surface</tissue>
    </source>
</reference>
<keyword evidence="1" id="KW-0812">Transmembrane</keyword>
<reference evidence="2" key="2">
    <citation type="journal article" date="2015" name="Data Brief">
        <title>Shoot transcriptome of the giant reed, Arundo donax.</title>
        <authorList>
            <person name="Barrero R.A."/>
            <person name="Guerrero F.D."/>
            <person name="Moolhuijzen P."/>
            <person name="Goolsby J.A."/>
            <person name="Tidwell J."/>
            <person name="Bellgard S.E."/>
            <person name="Bellgard M.I."/>
        </authorList>
    </citation>
    <scope>NUCLEOTIDE SEQUENCE</scope>
    <source>
        <tissue evidence="2">Shoot tissue taken approximately 20 cm above the soil surface</tissue>
    </source>
</reference>
<keyword evidence="1" id="KW-0472">Membrane</keyword>
<evidence type="ECO:0000256" key="1">
    <source>
        <dbReference type="SAM" id="Phobius"/>
    </source>
</evidence>